<organism evidence="2 3">
    <name type="scientific">Arcicella aquatica</name>
    <dbReference type="NCBI Taxonomy" id="217141"/>
    <lineage>
        <taxon>Bacteria</taxon>
        <taxon>Pseudomonadati</taxon>
        <taxon>Bacteroidota</taxon>
        <taxon>Cytophagia</taxon>
        <taxon>Cytophagales</taxon>
        <taxon>Flectobacillaceae</taxon>
        <taxon>Arcicella</taxon>
    </lineage>
</organism>
<dbReference type="InterPro" id="IPR023214">
    <property type="entry name" value="HAD_sf"/>
</dbReference>
<keyword evidence="2" id="KW-0413">Isomerase</keyword>
<comment type="caution">
    <text evidence="2">The sequence shown here is derived from an EMBL/GenBank/DDBJ whole genome shotgun (WGS) entry which is preliminary data.</text>
</comment>
<gene>
    <name evidence="2" type="primary">pgmB</name>
    <name evidence="2" type="ORF">VB264_03960</name>
</gene>
<dbReference type="InterPro" id="IPR006439">
    <property type="entry name" value="HAD-SF_hydro_IA"/>
</dbReference>
<dbReference type="GO" id="GO:0008801">
    <property type="term" value="F:beta-phosphoglucomutase activity"/>
    <property type="evidence" value="ECO:0007669"/>
    <property type="project" value="UniProtKB-EC"/>
</dbReference>
<dbReference type="InterPro" id="IPR023198">
    <property type="entry name" value="PGP-like_dom2"/>
</dbReference>
<reference evidence="2 3" key="1">
    <citation type="submission" date="2023-12" db="EMBL/GenBank/DDBJ databases">
        <title>Novel species of the genus Arcicella isolated from rivers.</title>
        <authorList>
            <person name="Lu H."/>
        </authorList>
    </citation>
    <scope>NUCLEOTIDE SEQUENCE [LARGE SCALE GENOMIC DNA]</scope>
    <source>
        <strain evidence="2 3">LMG 21963</strain>
    </source>
</reference>
<dbReference type="Pfam" id="PF00702">
    <property type="entry name" value="Hydrolase"/>
    <property type="match status" value="1"/>
</dbReference>
<dbReference type="Gene3D" id="3.40.50.1000">
    <property type="entry name" value="HAD superfamily/HAD-like"/>
    <property type="match status" value="1"/>
</dbReference>
<dbReference type="NCBIfam" id="TIGR01990">
    <property type="entry name" value="bPGM"/>
    <property type="match status" value="1"/>
</dbReference>
<accession>A0ABU5QKE1</accession>
<dbReference type="InterPro" id="IPR010972">
    <property type="entry name" value="Beta-PGM"/>
</dbReference>
<dbReference type="CDD" id="cd02598">
    <property type="entry name" value="HAD_BPGM"/>
    <property type="match status" value="1"/>
</dbReference>
<dbReference type="RefSeq" id="WP_323246962.1">
    <property type="nucleotide sequence ID" value="NZ_JAYFUL010000004.1"/>
</dbReference>
<proteinExistence type="inferred from homology"/>
<dbReference type="SUPFAM" id="SSF56784">
    <property type="entry name" value="HAD-like"/>
    <property type="match status" value="1"/>
</dbReference>
<dbReference type="InterPro" id="IPR036412">
    <property type="entry name" value="HAD-like_sf"/>
</dbReference>
<dbReference type="InterPro" id="IPR051806">
    <property type="entry name" value="HAD-like_SPP"/>
</dbReference>
<dbReference type="EMBL" id="JAYFUL010000004">
    <property type="protein sequence ID" value="MEA5256926.1"/>
    <property type="molecule type" value="Genomic_DNA"/>
</dbReference>
<dbReference type="SFLD" id="SFLDF00046">
    <property type="entry name" value="beta-phosphoglucomutase"/>
    <property type="match status" value="1"/>
</dbReference>
<evidence type="ECO:0000313" key="3">
    <source>
        <dbReference type="Proteomes" id="UP001304671"/>
    </source>
</evidence>
<dbReference type="PRINTS" id="PR00413">
    <property type="entry name" value="HADHALOGNASE"/>
</dbReference>
<name>A0ABU5QKE1_9BACT</name>
<comment type="similarity">
    <text evidence="1">Belongs to the HAD-like hydrolase superfamily. CbbY/CbbZ/Gph/YieH family.</text>
</comment>
<dbReference type="PANTHER" id="PTHR43481:SF4">
    <property type="entry name" value="GLYCEROL-1-PHOSPHATE PHOSPHOHYDROLASE 1-RELATED"/>
    <property type="match status" value="1"/>
</dbReference>
<evidence type="ECO:0000256" key="1">
    <source>
        <dbReference type="ARBA" id="ARBA00006171"/>
    </source>
</evidence>
<sequence length="215" mass="23703">MTKIKACLFDLDGVIVDTAVYHFQAWRRLANELGFDFTEHQNEQLKGISRMESLELILKWGNVTLTEAEKLAWATRKNDWYLDLVKLMTPKEVLPGVEKFLTDLREAGIKIALGSASKNSKLILERINMLDYFDAIIDGNNITKGKPDPQVFLMGAEATGSLPSECVVFEDAVAGIQAAKAGGMKAIGVGAADILTEADFVIAGFEEMTLDKLNF</sequence>
<dbReference type="SFLD" id="SFLDG01135">
    <property type="entry name" value="C1.5.6:_HAD__Beta-PGM__Phospha"/>
    <property type="match status" value="1"/>
</dbReference>
<evidence type="ECO:0000313" key="2">
    <source>
        <dbReference type="EMBL" id="MEA5256926.1"/>
    </source>
</evidence>
<protein>
    <submittedName>
        <fullName evidence="2">Beta-phosphoglucomutase</fullName>
        <ecNumber evidence="2">5.4.2.6</ecNumber>
    </submittedName>
</protein>
<dbReference type="InterPro" id="IPR010976">
    <property type="entry name" value="B-phosphoglucomutase_hydrolase"/>
</dbReference>
<dbReference type="Gene3D" id="1.10.150.240">
    <property type="entry name" value="Putative phosphatase, domain 2"/>
    <property type="match status" value="1"/>
</dbReference>
<dbReference type="PANTHER" id="PTHR43481">
    <property type="entry name" value="FRUCTOSE-1-PHOSPHATE PHOSPHATASE"/>
    <property type="match status" value="1"/>
</dbReference>
<dbReference type="NCBIfam" id="TIGR02009">
    <property type="entry name" value="PGMB-YQAB-SF"/>
    <property type="match status" value="1"/>
</dbReference>
<dbReference type="NCBIfam" id="TIGR01509">
    <property type="entry name" value="HAD-SF-IA-v3"/>
    <property type="match status" value="1"/>
</dbReference>
<dbReference type="EC" id="5.4.2.6" evidence="2"/>
<dbReference type="Proteomes" id="UP001304671">
    <property type="component" value="Unassembled WGS sequence"/>
</dbReference>
<keyword evidence="3" id="KW-1185">Reference proteome</keyword>
<dbReference type="SFLD" id="SFLDG01129">
    <property type="entry name" value="C1.5:_HAD__Beta-PGM__Phosphata"/>
    <property type="match status" value="1"/>
</dbReference>
<dbReference type="SFLD" id="SFLDS00003">
    <property type="entry name" value="Haloacid_Dehalogenase"/>
    <property type="match status" value="1"/>
</dbReference>